<keyword evidence="2" id="KW-1185">Reference proteome</keyword>
<dbReference type="STRING" id="137658.SAMN05216186_106207"/>
<gene>
    <name evidence="1" type="ORF">SAMN05216186_106207</name>
</gene>
<dbReference type="AlphaFoldDB" id="A0A1G9BD43"/>
<name>A0A1G9BD43_9PSED</name>
<evidence type="ECO:0000313" key="2">
    <source>
        <dbReference type="Proteomes" id="UP000198706"/>
    </source>
</evidence>
<sequence length="118" mass="13438">MPRPLFPLIALLALLGGCQSYHDYLLAQGYPLAYADGFQDGCGSGKQAVEGIGRFRKDVPRYLRDPLYAEGWGDAFRQCQTEAEAAERRTYLEQRSERDEAWEEHERNAFAHALTGRR</sequence>
<accession>A0A1G9BD43</accession>
<reference evidence="1 2" key="1">
    <citation type="submission" date="2016-10" db="EMBL/GenBank/DDBJ databases">
        <authorList>
            <person name="de Groot N.N."/>
        </authorList>
    </citation>
    <scope>NUCLEOTIDE SEQUENCE [LARGE SCALE GENOMIC DNA]</scope>
    <source>
        <strain evidence="1 2">JCM 21544</strain>
    </source>
</reference>
<organism evidence="1 2">
    <name type="scientific">Pseudomonas indica</name>
    <dbReference type="NCBI Taxonomy" id="137658"/>
    <lineage>
        <taxon>Bacteria</taxon>
        <taxon>Pseudomonadati</taxon>
        <taxon>Pseudomonadota</taxon>
        <taxon>Gammaproteobacteria</taxon>
        <taxon>Pseudomonadales</taxon>
        <taxon>Pseudomonadaceae</taxon>
        <taxon>Pseudomonas</taxon>
    </lineage>
</organism>
<evidence type="ECO:0000313" key="1">
    <source>
        <dbReference type="EMBL" id="SDK36984.1"/>
    </source>
</evidence>
<proteinExistence type="predicted"/>
<dbReference type="Proteomes" id="UP000198706">
    <property type="component" value="Unassembled WGS sequence"/>
</dbReference>
<protein>
    <recommendedName>
        <fullName evidence="3">Lipoprotein</fullName>
    </recommendedName>
</protein>
<dbReference type="PROSITE" id="PS51257">
    <property type="entry name" value="PROKAR_LIPOPROTEIN"/>
    <property type="match status" value="1"/>
</dbReference>
<dbReference type="EMBL" id="FNFD01000006">
    <property type="protein sequence ID" value="SDK36984.1"/>
    <property type="molecule type" value="Genomic_DNA"/>
</dbReference>
<evidence type="ECO:0008006" key="3">
    <source>
        <dbReference type="Google" id="ProtNLM"/>
    </source>
</evidence>
<dbReference type="RefSeq" id="WP_084335520.1">
    <property type="nucleotide sequence ID" value="NZ_FNFD01000006.1"/>
</dbReference>